<accession>A0A840YRC8</accession>
<keyword evidence="4" id="KW-1185">Reference proteome</keyword>
<protein>
    <recommendedName>
        <fullName evidence="5">DUF2059 domain-containing protein</fullName>
    </recommendedName>
</protein>
<feature type="chain" id="PRO_5032435244" description="DUF2059 domain-containing protein" evidence="2">
    <location>
        <begin position="24"/>
        <end position="255"/>
    </location>
</feature>
<comment type="caution">
    <text evidence="3">The sequence shown here is derived from an EMBL/GenBank/DDBJ whole genome shotgun (WGS) entry which is preliminary data.</text>
</comment>
<feature type="compositionally biased region" description="Acidic residues" evidence="1">
    <location>
        <begin position="246"/>
        <end position="255"/>
    </location>
</feature>
<dbReference type="EMBL" id="JACIJF010000011">
    <property type="protein sequence ID" value="MBB5712022.1"/>
    <property type="molecule type" value="Genomic_DNA"/>
</dbReference>
<dbReference type="RefSeq" id="WP_184089857.1">
    <property type="nucleotide sequence ID" value="NZ_JACIJF010000011.1"/>
</dbReference>
<keyword evidence="2" id="KW-0732">Signal</keyword>
<evidence type="ECO:0000313" key="3">
    <source>
        <dbReference type="EMBL" id="MBB5712022.1"/>
    </source>
</evidence>
<reference evidence="3 4" key="1">
    <citation type="submission" date="2020-08" db="EMBL/GenBank/DDBJ databases">
        <title>Genomic Encyclopedia of Type Strains, Phase IV (KMG-IV): sequencing the most valuable type-strain genomes for metagenomic binning, comparative biology and taxonomic classification.</title>
        <authorList>
            <person name="Goeker M."/>
        </authorList>
    </citation>
    <scope>NUCLEOTIDE SEQUENCE [LARGE SCALE GENOMIC DNA]</scope>
    <source>
        <strain evidence="3 4">DSM 26736</strain>
    </source>
</reference>
<evidence type="ECO:0000256" key="1">
    <source>
        <dbReference type="SAM" id="MobiDB-lite"/>
    </source>
</evidence>
<dbReference type="Proteomes" id="UP000527143">
    <property type="component" value="Unassembled WGS sequence"/>
</dbReference>
<gene>
    <name evidence="3" type="ORF">FHT02_003275</name>
</gene>
<evidence type="ECO:0008006" key="5">
    <source>
        <dbReference type="Google" id="ProtNLM"/>
    </source>
</evidence>
<sequence length="255" mass="27593">MIRVDKMLAIAAALAIGTTSAAAQTAPKPVTAPVDPARLSAARQVVARLMPPGTYKRMMDQSMGPLMDSMTQSMGQLPVQELARLSGITAEEASTLGTGTIEQVMAIYDPHWRDRLKRSTDAMMGGMTEIMTNMEPAMREGLSRAYAREFVPAELAEMDRFFATPAGAHYALKSLQLFMDPEMMKIMSDMVPEMTKRMPDMMAKAEAAVAALPKPRSNSDLTPAERAKLATLLGVPADTLKTDPEPAAEAEDAED</sequence>
<evidence type="ECO:0000256" key="2">
    <source>
        <dbReference type="SAM" id="SignalP"/>
    </source>
</evidence>
<dbReference type="AlphaFoldDB" id="A0A840YRC8"/>
<evidence type="ECO:0000313" key="4">
    <source>
        <dbReference type="Proteomes" id="UP000527143"/>
    </source>
</evidence>
<feature type="region of interest" description="Disordered" evidence="1">
    <location>
        <begin position="232"/>
        <end position="255"/>
    </location>
</feature>
<name>A0A840YRC8_9SPHN</name>
<feature type="signal peptide" evidence="2">
    <location>
        <begin position="1"/>
        <end position="23"/>
    </location>
</feature>
<organism evidence="3 4">
    <name type="scientific">Sphingomonas xinjiangensis</name>
    <dbReference type="NCBI Taxonomy" id="643568"/>
    <lineage>
        <taxon>Bacteria</taxon>
        <taxon>Pseudomonadati</taxon>
        <taxon>Pseudomonadota</taxon>
        <taxon>Alphaproteobacteria</taxon>
        <taxon>Sphingomonadales</taxon>
        <taxon>Sphingomonadaceae</taxon>
        <taxon>Sphingomonas</taxon>
    </lineage>
</organism>
<proteinExistence type="predicted"/>